<sequence>MFALSANVFAQDVAREDTVIFDIDSSNIANPTNFNWLVPGTLRNHGAHQAMWEPLFILNYETGEIEPWLGLSFEPNETLDVWTLTLREGVKWSDGEDFNADDVVFTINMLLGDETATLAEAANMQQWVESVEKIDDLTVQFNLVEPNPRFQLDYFSVRIWGSVLIMPEHIWEGQDPFTFTFYDEEQGWPVGTGPYTLTSAETNRMVWDRDDDWWGAAAGFQELPEPLRLIWMITGTEENRAQLMSNGQLDSVMSLTLGAFEAIQARNSNVVAWYGDLPYAWADPCPRQLSFNTTVAPWDSANMRNAVNLIIDRQQIIDVAYEGTSTPSRSMFVQYGGMEPFIGAIEEAGMSLSPTADVAAGQAMIEAEGWALNGQGLYEKDGQVLTADIVVNNSSIEYTRTVDVIVEQLRNAGIDAVSRPVTGATHGDLVNNGEFELAYDWDSCGSVNEPWNSMNRYTSHFVVPVGERAPGSNNWVRWDTEGTAAYTEIVDEIGTLPLGDESIPGMVAEAYQYLYDEMPIIPLVQASKLVPFDTTYWTGWPTQENNYNHPATWWNSTHQIIHHLTKAGGE</sequence>
<dbReference type="Pfam" id="PF00496">
    <property type="entry name" value="SBP_bac_5"/>
    <property type="match status" value="1"/>
</dbReference>
<dbReference type="GO" id="GO:0042597">
    <property type="term" value="C:periplasmic space"/>
    <property type="evidence" value="ECO:0007669"/>
    <property type="project" value="UniProtKB-ARBA"/>
</dbReference>
<reference evidence="2 3" key="1">
    <citation type="submission" date="2020-02" db="EMBL/GenBank/DDBJ databases">
        <authorList>
            <person name="Zheng R.K."/>
            <person name="Sun C.M."/>
        </authorList>
    </citation>
    <scope>NUCLEOTIDE SEQUENCE [LARGE SCALE GENOMIC DNA]</scope>
    <source>
        <strain evidence="3">rifampicinis</strain>
    </source>
</reference>
<keyword evidence="3" id="KW-1185">Reference proteome</keyword>
<dbReference type="SUPFAM" id="SSF53850">
    <property type="entry name" value="Periplasmic binding protein-like II"/>
    <property type="match status" value="1"/>
</dbReference>
<dbReference type="GO" id="GO:0043190">
    <property type="term" value="C:ATP-binding cassette (ABC) transporter complex"/>
    <property type="evidence" value="ECO:0007669"/>
    <property type="project" value="InterPro"/>
</dbReference>
<dbReference type="Proteomes" id="UP000594468">
    <property type="component" value="Chromosome"/>
</dbReference>
<dbReference type="CDD" id="cd08509">
    <property type="entry name" value="PBP2_TmCBP_oligosaccharides_like"/>
    <property type="match status" value="1"/>
</dbReference>
<dbReference type="InterPro" id="IPR000914">
    <property type="entry name" value="SBP_5_dom"/>
</dbReference>
<protein>
    <submittedName>
        <fullName evidence="2">ABC transporter substrate-binding protein</fullName>
    </submittedName>
</protein>
<gene>
    <name evidence="2" type="ORF">G4Y79_16375</name>
</gene>
<dbReference type="Gene3D" id="3.10.105.10">
    <property type="entry name" value="Dipeptide-binding Protein, Domain 3"/>
    <property type="match status" value="1"/>
</dbReference>
<dbReference type="Gene3D" id="3.40.190.10">
    <property type="entry name" value="Periplasmic binding protein-like II"/>
    <property type="match status" value="1"/>
</dbReference>
<dbReference type="AlphaFoldDB" id="A0A7S8EDZ5"/>
<name>A0A7S8EDZ5_9CHLR</name>
<accession>A0A7S8EDZ5</accession>
<evidence type="ECO:0000259" key="1">
    <source>
        <dbReference type="Pfam" id="PF00496"/>
    </source>
</evidence>
<dbReference type="InterPro" id="IPR039424">
    <property type="entry name" value="SBP_5"/>
</dbReference>
<evidence type="ECO:0000313" key="3">
    <source>
        <dbReference type="Proteomes" id="UP000594468"/>
    </source>
</evidence>
<dbReference type="InterPro" id="IPR030678">
    <property type="entry name" value="Peptide/Ni-bd"/>
</dbReference>
<proteinExistence type="predicted"/>
<dbReference type="PANTHER" id="PTHR30290:SF16">
    <property type="entry name" value="OLIGOPEPTIDE ABC TRANSPORTER, PERIPLASMIC OLIGOPEPTIDE-BINDING PROTEIN"/>
    <property type="match status" value="1"/>
</dbReference>
<dbReference type="KEGG" id="pmet:G4Y79_16375"/>
<dbReference type="GO" id="GO:1904680">
    <property type="term" value="F:peptide transmembrane transporter activity"/>
    <property type="evidence" value="ECO:0007669"/>
    <property type="project" value="TreeGrafter"/>
</dbReference>
<organism evidence="2 3">
    <name type="scientific">Phototrophicus methaneseepsis</name>
    <dbReference type="NCBI Taxonomy" id="2710758"/>
    <lineage>
        <taxon>Bacteria</taxon>
        <taxon>Bacillati</taxon>
        <taxon>Chloroflexota</taxon>
        <taxon>Candidatus Thermofontia</taxon>
        <taxon>Phototrophicales</taxon>
        <taxon>Phototrophicaceae</taxon>
        <taxon>Phototrophicus</taxon>
    </lineage>
</organism>
<dbReference type="Gene3D" id="3.90.76.10">
    <property type="entry name" value="Dipeptide-binding Protein, Domain 1"/>
    <property type="match status" value="1"/>
</dbReference>
<dbReference type="PIRSF" id="PIRSF002741">
    <property type="entry name" value="MppA"/>
    <property type="match status" value="1"/>
</dbReference>
<feature type="domain" description="Solute-binding protein family 5" evidence="1">
    <location>
        <begin position="64"/>
        <end position="459"/>
    </location>
</feature>
<dbReference type="EMBL" id="CP062983">
    <property type="protein sequence ID" value="QPC85220.1"/>
    <property type="molecule type" value="Genomic_DNA"/>
</dbReference>
<dbReference type="GO" id="GO:0015833">
    <property type="term" value="P:peptide transport"/>
    <property type="evidence" value="ECO:0007669"/>
    <property type="project" value="TreeGrafter"/>
</dbReference>
<dbReference type="PANTHER" id="PTHR30290">
    <property type="entry name" value="PERIPLASMIC BINDING COMPONENT OF ABC TRANSPORTER"/>
    <property type="match status" value="1"/>
</dbReference>
<evidence type="ECO:0000313" key="2">
    <source>
        <dbReference type="EMBL" id="QPC85220.1"/>
    </source>
</evidence>